<dbReference type="InterPro" id="IPR024529">
    <property type="entry name" value="ECF_trnsprt_substrate-spec"/>
</dbReference>
<evidence type="ECO:0000313" key="3">
    <source>
        <dbReference type="Proteomes" id="UP001519418"/>
    </source>
</evidence>
<feature type="transmembrane region" description="Helical" evidence="1">
    <location>
        <begin position="47"/>
        <end position="73"/>
    </location>
</feature>
<dbReference type="RefSeq" id="WP_213820097.1">
    <property type="nucleotide sequence ID" value="NZ_JAAMFI010000003.1"/>
</dbReference>
<sequence length="192" mass="21879">MNNQTRTSFKRWALPKLSVQQLVLLAVLIALSFILGRLSITTQIMRISFVFLASSLMGKWFGPLWTTMVMVLLDFVKTNFFGGGHWSPIMAIGVLVAGLIYGAFFYQEKPDAKVAWWKVIVAVLFITILVNLLINTAALLVLYSPHKSWSVFFSMMATRLPKNIIFFPIQVLMTYFALNNTVVRDLSKKFFK</sequence>
<proteinExistence type="predicted"/>
<name>A0ABS5QQV6_9LACO</name>
<comment type="caution">
    <text evidence="2">The sequence shown here is derived from an EMBL/GenBank/DDBJ whole genome shotgun (WGS) entry which is preliminary data.</text>
</comment>
<dbReference type="Pfam" id="PF12822">
    <property type="entry name" value="ECF_trnsprt"/>
    <property type="match status" value="1"/>
</dbReference>
<dbReference type="Proteomes" id="UP001519418">
    <property type="component" value="Unassembled WGS sequence"/>
</dbReference>
<keyword evidence="3" id="KW-1185">Reference proteome</keyword>
<feature type="transmembrane region" description="Helical" evidence="1">
    <location>
        <begin position="119"/>
        <end position="144"/>
    </location>
</feature>
<dbReference type="EMBL" id="JAAMFI010000003">
    <property type="protein sequence ID" value="MBS9335505.1"/>
    <property type="molecule type" value="Genomic_DNA"/>
</dbReference>
<reference evidence="2 3" key="1">
    <citation type="submission" date="2020-02" db="EMBL/GenBank/DDBJ databases">
        <title>Fructobacillus sp. isolated from paper mulberry of Taiwan.</title>
        <authorList>
            <person name="Lin S.-T."/>
        </authorList>
    </citation>
    <scope>NUCLEOTIDE SEQUENCE [LARGE SCALE GENOMIC DNA]</scope>
    <source>
        <strain evidence="2 3">M1-10</strain>
    </source>
</reference>
<feature type="transmembrane region" description="Helical" evidence="1">
    <location>
        <begin position="164"/>
        <end position="183"/>
    </location>
</feature>
<accession>A0ABS5QQV6</accession>
<keyword evidence="1" id="KW-1133">Transmembrane helix</keyword>
<keyword evidence="1" id="KW-0812">Transmembrane</keyword>
<evidence type="ECO:0000256" key="1">
    <source>
        <dbReference type="SAM" id="Phobius"/>
    </source>
</evidence>
<feature type="transmembrane region" description="Helical" evidence="1">
    <location>
        <begin position="20"/>
        <end position="40"/>
    </location>
</feature>
<dbReference type="InterPro" id="IPR030949">
    <property type="entry name" value="ECF_S_folate_fam"/>
</dbReference>
<keyword evidence="1" id="KW-0472">Membrane</keyword>
<evidence type="ECO:0000313" key="2">
    <source>
        <dbReference type="EMBL" id="MBS9335505.1"/>
    </source>
</evidence>
<organism evidence="2 3">
    <name type="scientific">Fructobacillus papyriferae</name>
    <dbReference type="NCBI Taxonomy" id="2713171"/>
    <lineage>
        <taxon>Bacteria</taxon>
        <taxon>Bacillati</taxon>
        <taxon>Bacillota</taxon>
        <taxon>Bacilli</taxon>
        <taxon>Lactobacillales</taxon>
        <taxon>Lactobacillaceae</taxon>
        <taxon>Fructobacillus</taxon>
    </lineage>
</organism>
<dbReference type="NCBIfam" id="TIGR04518">
    <property type="entry name" value="ECF_S_folT_fam"/>
    <property type="match status" value="1"/>
</dbReference>
<gene>
    <name evidence="2" type="ORF">G6R27_05625</name>
</gene>
<dbReference type="Gene3D" id="1.10.1760.20">
    <property type="match status" value="1"/>
</dbReference>
<feature type="transmembrane region" description="Helical" evidence="1">
    <location>
        <begin position="85"/>
        <end position="107"/>
    </location>
</feature>
<protein>
    <submittedName>
        <fullName evidence="2">Folate family ECF transporter S component</fullName>
    </submittedName>
</protein>